<keyword evidence="1" id="KW-0472">Membrane</keyword>
<accession>A0A4R5KQB7</accession>
<dbReference type="Proteomes" id="UP000295511">
    <property type="component" value="Unassembled WGS sequence"/>
</dbReference>
<reference evidence="2 3" key="1">
    <citation type="submission" date="2019-03" db="EMBL/GenBank/DDBJ databases">
        <title>Whole genome sequence of Arthrobacter sp JH1-1.</title>
        <authorList>
            <person name="Trinh H.N."/>
        </authorList>
    </citation>
    <scope>NUCLEOTIDE SEQUENCE [LARGE SCALE GENOMIC DNA]</scope>
    <source>
        <strain evidence="2 3">JH1-1</strain>
    </source>
</reference>
<dbReference type="EMBL" id="SMRU01000007">
    <property type="protein sequence ID" value="TDF97943.1"/>
    <property type="molecule type" value="Genomic_DNA"/>
</dbReference>
<evidence type="ECO:0008006" key="4">
    <source>
        <dbReference type="Google" id="ProtNLM"/>
    </source>
</evidence>
<gene>
    <name evidence="2" type="ORF">E1809_07850</name>
</gene>
<keyword evidence="1" id="KW-1133">Transmembrane helix</keyword>
<name>A0A4R5KQB7_9MICC</name>
<comment type="caution">
    <text evidence="2">The sequence shown here is derived from an EMBL/GenBank/DDBJ whole genome shotgun (WGS) entry which is preliminary data.</text>
</comment>
<proteinExistence type="predicted"/>
<dbReference type="AlphaFoldDB" id="A0A4R5KQB7"/>
<sequence length="94" mass="10297">METLMAVVRSEYFPAGAVLVSVVLFWTIGLLGGLSWLSGGQPPLAILTWMIFIYGVVVLSPLAGILAAVDLVRRWLRNRQARLQQLAETDAESL</sequence>
<keyword evidence="3" id="KW-1185">Reference proteome</keyword>
<evidence type="ECO:0000313" key="2">
    <source>
        <dbReference type="EMBL" id="TDF97943.1"/>
    </source>
</evidence>
<evidence type="ECO:0000313" key="3">
    <source>
        <dbReference type="Proteomes" id="UP000295511"/>
    </source>
</evidence>
<feature type="transmembrane region" description="Helical" evidence="1">
    <location>
        <begin position="46"/>
        <end position="72"/>
    </location>
</feature>
<organism evidence="2 3">
    <name type="scientific">Arthrobacter terricola</name>
    <dbReference type="NCBI Taxonomy" id="2547396"/>
    <lineage>
        <taxon>Bacteria</taxon>
        <taxon>Bacillati</taxon>
        <taxon>Actinomycetota</taxon>
        <taxon>Actinomycetes</taxon>
        <taxon>Micrococcales</taxon>
        <taxon>Micrococcaceae</taxon>
        <taxon>Arthrobacter</taxon>
    </lineage>
</organism>
<evidence type="ECO:0000256" key="1">
    <source>
        <dbReference type="SAM" id="Phobius"/>
    </source>
</evidence>
<dbReference type="OrthoDB" id="4952392at2"/>
<feature type="transmembrane region" description="Helical" evidence="1">
    <location>
        <begin position="12"/>
        <end position="34"/>
    </location>
</feature>
<keyword evidence="1" id="KW-0812">Transmembrane</keyword>
<protein>
    <recommendedName>
        <fullName evidence="4">DUF4282 domain-containing protein</fullName>
    </recommendedName>
</protein>